<dbReference type="AlphaFoldDB" id="I7M6U6"/>
<proteinExistence type="predicted"/>
<dbReference type="Proteomes" id="UP000009168">
    <property type="component" value="Unassembled WGS sequence"/>
</dbReference>
<dbReference type="OrthoDB" id="2329734at2759"/>
<dbReference type="InParanoid" id="I7M6U6"/>
<dbReference type="GeneID" id="7835129"/>
<accession>I7M6U6</accession>
<name>I7M6U6_TETTS</name>
<evidence type="ECO:0000313" key="2">
    <source>
        <dbReference type="EMBL" id="EAR87283.1"/>
    </source>
</evidence>
<evidence type="ECO:0000313" key="3">
    <source>
        <dbReference type="Proteomes" id="UP000009168"/>
    </source>
</evidence>
<feature type="region of interest" description="Disordered" evidence="1">
    <location>
        <begin position="1"/>
        <end position="33"/>
    </location>
</feature>
<keyword evidence="3" id="KW-1185">Reference proteome</keyword>
<dbReference type="HOGENOM" id="CLU_1196973_0_0_1"/>
<reference evidence="3" key="1">
    <citation type="journal article" date="2006" name="PLoS Biol.">
        <title>Macronuclear genome sequence of the ciliate Tetrahymena thermophila, a model eukaryote.</title>
        <authorList>
            <person name="Eisen J.A."/>
            <person name="Coyne R.S."/>
            <person name="Wu M."/>
            <person name="Wu D."/>
            <person name="Thiagarajan M."/>
            <person name="Wortman J.R."/>
            <person name="Badger J.H."/>
            <person name="Ren Q."/>
            <person name="Amedeo P."/>
            <person name="Jones K.M."/>
            <person name="Tallon L.J."/>
            <person name="Delcher A.L."/>
            <person name="Salzberg S.L."/>
            <person name="Silva J.C."/>
            <person name="Haas B.J."/>
            <person name="Majoros W.H."/>
            <person name="Farzad M."/>
            <person name="Carlton J.M."/>
            <person name="Smith R.K. Jr."/>
            <person name="Garg J."/>
            <person name="Pearlman R.E."/>
            <person name="Karrer K.M."/>
            <person name="Sun L."/>
            <person name="Manning G."/>
            <person name="Elde N.C."/>
            <person name="Turkewitz A.P."/>
            <person name="Asai D.J."/>
            <person name="Wilkes D.E."/>
            <person name="Wang Y."/>
            <person name="Cai H."/>
            <person name="Collins K."/>
            <person name="Stewart B.A."/>
            <person name="Lee S.R."/>
            <person name="Wilamowska K."/>
            <person name="Weinberg Z."/>
            <person name="Ruzzo W.L."/>
            <person name="Wloga D."/>
            <person name="Gaertig J."/>
            <person name="Frankel J."/>
            <person name="Tsao C.-C."/>
            <person name="Gorovsky M.A."/>
            <person name="Keeling P.J."/>
            <person name="Waller R.F."/>
            <person name="Patron N.J."/>
            <person name="Cherry J.M."/>
            <person name="Stover N.A."/>
            <person name="Krieger C.J."/>
            <person name="del Toro C."/>
            <person name="Ryder H.F."/>
            <person name="Williamson S.C."/>
            <person name="Barbeau R.A."/>
            <person name="Hamilton E.P."/>
            <person name="Orias E."/>
        </authorList>
    </citation>
    <scope>NUCLEOTIDE SEQUENCE [LARGE SCALE GENOMIC DNA]</scope>
    <source>
        <strain evidence="3">SB210</strain>
    </source>
</reference>
<dbReference type="Pfam" id="PF03357">
    <property type="entry name" value="Snf7"/>
    <property type="match status" value="1"/>
</dbReference>
<organism evidence="2 3">
    <name type="scientific">Tetrahymena thermophila (strain SB210)</name>
    <dbReference type="NCBI Taxonomy" id="312017"/>
    <lineage>
        <taxon>Eukaryota</taxon>
        <taxon>Sar</taxon>
        <taxon>Alveolata</taxon>
        <taxon>Ciliophora</taxon>
        <taxon>Intramacronucleata</taxon>
        <taxon>Oligohymenophorea</taxon>
        <taxon>Hymenostomatida</taxon>
        <taxon>Tetrahymenina</taxon>
        <taxon>Tetrahymenidae</taxon>
        <taxon>Tetrahymena</taxon>
    </lineage>
</organism>
<dbReference type="KEGG" id="tet:TTHERM_00055970"/>
<evidence type="ECO:0000256" key="1">
    <source>
        <dbReference type="SAM" id="MobiDB-lite"/>
    </source>
</evidence>
<dbReference type="OMA" id="KILWEVT"/>
<dbReference type="InterPro" id="IPR005024">
    <property type="entry name" value="Snf7_fam"/>
</dbReference>
<feature type="compositionally biased region" description="Basic and acidic residues" evidence="1">
    <location>
        <begin position="22"/>
        <end position="33"/>
    </location>
</feature>
<dbReference type="eggNOG" id="KOG3229">
    <property type="taxonomic scope" value="Eukaryota"/>
</dbReference>
<gene>
    <name evidence="2" type="ORF">TTHERM_00055970</name>
</gene>
<protein>
    <submittedName>
        <fullName evidence="2">SNF7 family protein</fullName>
    </submittedName>
</protein>
<dbReference type="RefSeq" id="XP_001007528.1">
    <property type="nucleotide sequence ID" value="XM_001007528.3"/>
</dbReference>
<dbReference type="STRING" id="312017.I7M6U6"/>
<dbReference type="Gene3D" id="6.10.140.1230">
    <property type="match status" value="1"/>
</dbReference>
<dbReference type="PANTHER" id="PTHR10476">
    <property type="entry name" value="CHARGED MULTIVESICULAR BODY PROTEIN"/>
    <property type="match status" value="1"/>
</dbReference>
<sequence length="232" mass="26991">MFKKLFGGSEKPAPPPPPQPKKFNEMSKEEMREVQKEFRKKINTEVREVDKQIFRIDMASKKAEEDLKREIKKGDKADKFVKQTYAKQVLQCRTQKQRYMANKAKVQGLQYTLDNFFADIKLAQTMQNTAGIMKAINQCINIKELQVSMAEMQKEMAKMGIIQEMMDDAMEAVNDDVEFDNEQEIDSLIDQMEKGLKEPKQNQFNQNLNQNIQQNHAQEEDDFDAQLAALKN</sequence>
<dbReference type="EMBL" id="GG662853">
    <property type="protein sequence ID" value="EAR87283.1"/>
    <property type="molecule type" value="Genomic_DNA"/>
</dbReference>
<dbReference type="GO" id="GO:0007034">
    <property type="term" value="P:vacuolar transport"/>
    <property type="evidence" value="ECO:0007669"/>
    <property type="project" value="InterPro"/>
</dbReference>